<dbReference type="PaxDb" id="2903-EOD14951"/>
<sequence length="188" mass="20398">MLALLPLCAQAVTMRSDISTALETLALRPPVTSVATKAAFRRRAAESHPDRAGSAEEFMRVTAAYELLQRPSVQHIVCSWPSSNEHVACAGSRGNARQPPVSSAWGGTGCGGARHSERVDAWGEYWQAVLSLSRNDAALERVLAKVAAAAGSERLEALQRSARELTERSAEIRRAVQRRQNDAQQLQP</sequence>
<reference evidence="3" key="2">
    <citation type="submission" date="2024-10" db="UniProtKB">
        <authorList>
            <consortium name="EnsemblProtists"/>
        </authorList>
    </citation>
    <scope>IDENTIFICATION</scope>
</reference>
<proteinExistence type="predicted"/>
<dbReference type="InterPro" id="IPR001623">
    <property type="entry name" value="DnaJ_domain"/>
</dbReference>
<dbReference type="PROSITE" id="PS50076">
    <property type="entry name" value="DNAJ_2"/>
    <property type="match status" value="1"/>
</dbReference>
<dbReference type="HOGENOM" id="CLU_1443503_0_0_1"/>
<keyword evidence="4" id="KW-1185">Reference proteome</keyword>
<keyword evidence="1" id="KW-0175">Coiled coil</keyword>
<dbReference type="SMART" id="SM00271">
    <property type="entry name" value="DnaJ"/>
    <property type="match status" value="1"/>
</dbReference>
<dbReference type="Gene3D" id="1.10.287.110">
    <property type="entry name" value="DnaJ domain"/>
    <property type="match status" value="1"/>
</dbReference>
<evidence type="ECO:0000313" key="3">
    <source>
        <dbReference type="EnsemblProtists" id="EOD14951"/>
    </source>
</evidence>
<dbReference type="GeneID" id="17260796"/>
<dbReference type="CDD" id="cd06257">
    <property type="entry name" value="DnaJ"/>
    <property type="match status" value="1"/>
</dbReference>
<evidence type="ECO:0000259" key="2">
    <source>
        <dbReference type="PROSITE" id="PS50076"/>
    </source>
</evidence>
<evidence type="ECO:0000313" key="4">
    <source>
        <dbReference type="Proteomes" id="UP000013827"/>
    </source>
</evidence>
<feature type="domain" description="J" evidence="2">
    <location>
        <begin position="20"/>
        <end position="73"/>
    </location>
</feature>
<dbReference type="Pfam" id="PF00226">
    <property type="entry name" value="DnaJ"/>
    <property type="match status" value="1"/>
</dbReference>
<dbReference type="InterPro" id="IPR036869">
    <property type="entry name" value="J_dom_sf"/>
</dbReference>
<dbReference type="RefSeq" id="XP_005767380.1">
    <property type="nucleotide sequence ID" value="XM_005767323.1"/>
</dbReference>
<accession>A0A0D3IUL6</accession>
<feature type="coiled-coil region" evidence="1">
    <location>
        <begin position="148"/>
        <end position="175"/>
    </location>
</feature>
<dbReference type="Proteomes" id="UP000013827">
    <property type="component" value="Unassembled WGS sequence"/>
</dbReference>
<evidence type="ECO:0000256" key="1">
    <source>
        <dbReference type="SAM" id="Coils"/>
    </source>
</evidence>
<organism evidence="3 4">
    <name type="scientific">Emiliania huxleyi (strain CCMP1516)</name>
    <dbReference type="NCBI Taxonomy" id="280463"/>
    <lineage>
        <taxon>Eukaryota</taxon>
        <taxon>Haptista</taxon>
        <taxon>Haptophyta</taxon>
        <taxon>Prymnesiophyceae</taxon>
        <taxon>Isochrysidales</taxon>
        <taxon>Noelaerhabdaceae</taxon>
        <taxon>Emiliania</taxon>
    </lineage>
</organism>
<reference evidence="4" key="1">
    <citation type="journal article" date="2013" name="Nature">
        <title>Pan genome of the phytoplankton Emiliania underpins its global distribution.</title>
        <authorList>
            <person name="Read B.A."/>
            <person name="Kegel J."/>
            <person name="Klute M.J."/>
            <person name="Kuo A."/>
            <person name="Lefebvre S.C."/>
            <person name="Maumus F."/>
            <person name="Mayer C."/>
            <person name="Miller J."/>
            <person name="Monier A."/>
            <person name="Salamov A."/>
            <person name="Young J."/>
            <person name="Aguilar M."/>
            <person name="Claverie J.M."/>
            <person name="Frickenhaus S."/>
            <person name="Gonzalez K."/>
            <person name="Herman E.K."/>
            <person name="Lin Y.C."/>
            <person name="Napier J."/>
            <person name="Ogata H."/>
            <person name="Sarno A.F."/>
            <person name="Shmutz J."/>
            <person name="Schroeder D."/>
            <person name="de Vargas C."/>
            <person name="Verret F."/>
            <person name="von Dassow P."/>
            <person name="Valentin K."/>
            <person name="Van de Peer Y."/>
            <person name="Wheeler G."/>
            <person name="Dacks J.B."/>
            <person name="Delwiche C.F."/>
            <person name="Dyhrman S.T."/>
            <person name="Glockner G."/>
            <person name="John U."/>
            <person name="Richards T."/>
            <person name="Worden A.Z."/>
            <person name="Zhang X."/>
            <person name="Grigoriev I.V."/>
            <person name="Allen A.E."/>
            <person name="Bidle K."/>
            <person name="Borodovsky M."/>
            <person name="Bowler C."/>
            <person name="Brownlee C."/>
            <person name="Cock J.M."/>
            <person name="Elias M."/>
            <person name="Gladyshev V.N."/>
            <person name="Groth M."/>
            <person name="Guda C."/>
            <person name="Hadaegh A."/>
            <person name="Iglesias-Rodriguez M.D."/>
            <person name="Jenkins J."/>
            <person name="Jones B.M."/>
            <person name="Lawson T."/>
            <person name="Leese F."/>
            <person name="Lindquist E."/>
            <person name="Lobanov A."/>
            <person name="Lomsadze A."/>
            <person name="Malik S.B."/>
            <person name="Marsh M.E."/>
            <person name="Mackinder L."/>
            <person name="Mock T."/>
            <person name="Mueller-Roeber B."/>
            <person name="Pagarete A."/>
            <person name="Parker M."/>
            <person name="Probert I."/>
            <person name="Quesneville H."/>
            <person name="Raines C."/>
            <person name="Rensing S.A."/>
            <person name="Riano-Pachon D.M."/>
            <person name="Richier S."/>
            <person name="Rokitta S."/>
            <person name="Shiraiwa Y."/>
            <person name="Soanes D.M."/>
            <person name="van der Giezen M."/>
            <person name="Wahlund T.M."/>
            <person name="Williams B."/>
            <person name="Wilson W."/>
            <person name="Wolfe G."/>
            <person name="Wurch L.L."/>
        </authorList>
    </citation>
    <scope>NUCLEOTIDE SEQUENCE</scope>
</reference>
<dbReference type="SUPFAM" id="SSF46565">
    <property type="entry name" value="Chaperone J-domain"/>
    <property type="match status" value="1"/>
</dbReference>
<protein>
    <recommendedName>
        <fullName evidence="2">J domain-containing protein</fullName>
    </recommendedName>
</protein>
<dbReference type="AlphaFoldDB" id="A0A0D3IUL6"/>
<dbReference type="EnsemblProtists" id="EOD14951">
    <property type="protein sequence ID" value="EOD14951"/>
    <property type="gene ID" value="EMIHUDRAFT_197634"/>
</dbReference>
<dbReference type="KEGG" id="ehx:EMIHUDRAFT_197634"/>
<name>A0A0D3IUL6_EMIH1</name>